<feature type="compositionally biased region" description="Polar residues" evidence="1">
    <location>
        <begin position="208"/>
        <end position="236"/>
    </location>
</feature>
<reference evidence="2 3" key="1">
    <citation type="submission" date="2024-02" db="EMBL/GenBank/DDBJ databases">
        <authorList>
            <person name="Daric V."/>
            <person name="Darras S."/>
        </authorList>
    </citation>
    <scope>NUCLEOTIDE SEQUENCE [LARGE SCALE GENOMIC DNA]</scope>
</reference>
<evidence type="ECO:0000313" key="3">
    <source>
        <dbReference type="Proteomes" id="UP001642483"/>
    </source>
</evidence>
<feature type="compositionally biased region" description="Basic and acidic residues" evidence="1">
    <location>
        <begin position="94"/>
        <end position="106"/>
    </location>
</feature>
<dbReference type="Pfam" id="PF15748">
    <property type="entry name" value="CCSAP"/>
    <property type="match status" value="1"/>
</dbReference>
<gene>
    <name evidence="2" type="ORF">CVLEPA_LOCUS25820</name>
</gene>
<keyword evidence="3" id="KW-1185">Reference proteome</keyword>
<organism evidence="2 3">
    <name type="scientific">Clavelina lepadiformis</name>
    <name type="common">Light-bulb sea squirt</name>
    <name type="synonym">Ascidia lepadiformis</name>
    <dbReference type="NCBI Taxonomy" id="159417"/>
    <lineage>
        <taxon>Eukaryota</taxon>
        <taxon>Metazoa</taxon>
        <taxon>Chordata</taxon>
        <taxon>Tunicata</taxon>
        <taxon>Ascidiacea</taxon>
        <taxon>Aplousobranchia</taxon>
        <taxon>Clavelinidae</taxon>
        <taxon>Clavelina</taxon>
    </lineage>
</organism>
<evidence type="ECO:0000313" key="2">
    <source>
        <dbReference type="EMBL" id="CAK8692562.1"/>
    </source>
</evidence>
<accession>A0ABP0GLN3</accession>
<feature type="region of interest" description="Disordered" evidence="1">
    <location>
        <begin position="199"/>
        <end position="265"/>
    </location>
</feature>
<evidence type="ECO:0000256" key="1">
    <source>
        <dbReference type="SAM" id="MobiDB-lite"/>
    </source>
</evidence>
<dbReference type="PANTHER" id="PTHR31022:SF4">
    <property type="entry name" value="CENTRIOLE, CILIA AND SPINDLE-ASSOCIATED PROTEIN"/>
    <property type="match status" value="1"/>
</dbReference>
<proteinExistence type="predicted"/>
<protein>
    <recommendedName>
        <fullName evidence="4">Centriole, cilia and spindle-associated protein</fullName>
    </recommendedName>
</protein>
<dbReference type="EMBL" id="CAWYQH010000130">
    <property type="protein sequence ID" value="CAK8692562.1"/>
    <property type="molecule type" value="Genomic_DNA"/>
</dbReference>
<dbReference type="InterPro" id="IPR029774">
    <property type="entry name" value="CSAP"/>
</dbReference>
<comment type="caution">
    <text evidence="2">The sequence shown here is derived from an EMBL/GenBank/DDBJ whole genome shotgun (WGS) entry which is preliminary data.</text>
</comment>
<feature type="region of interest" description="Disordered" evidence="1">
    <location>
        <begin position="35"/>
        <end position="158"/>
    </location>
</feature>
<evidence type="ECO:0008006" key="4">
    <source>
        <dbReference type="Google" id="ProtNLM"/>
    </source>
</evidence>
<feature type="compositionally biased region" description="Basic residues" evidence="1">
    <location>
        <begin position="122"/>
        <end position="132"/>
    </location>
</feature>
<dbReference type="PANTHER" id="PTHR31022">
    <property type="entry name" value="CENTRIOLE, CILIA AND SPINDLE-ASSOCIATED PROTEIN"/>
    <property type="match status" value="1"/>
</dbReference>
<sequence>MKLRSRKSEYQQCYGSPDKDYFKMVYEEQLTYRQRRRDKENRHMLIQWDSESSDGNSQNLTNEKNEPVDESMSPPEEAVTKRLSEEIEMSDVGTDGHPKVKNEKSNALDNCKSTENIDRSSAKRKCRSRSKTKSGERSTSRSKSRSRGESVEKPPFVAYGWADKTLETGRQKTHNIQAPKDMVYPAALKRLHYIALEKKRQKEKAESRPSTALSVVLSQKKQSDSAAWQSEYQRCYSSQSSRPSSAPSRKKKKASRPRSTCQWKT</sequence>
<name>A0ABP0GLN3_CLALP</name>
<feature type="compositionally biased region" description="Polar residues" evidence="1">
    <location>
        <begin position="49"/>
        <end position="62"/>
    </location>
</feature>
<feature type="compositionally biased region" description="Low complexity" evidence="1">
    <location>
        <begin position="237"/>
        <end position="247"/>
    </location>
</feature>
<dbReference type="Proteomes" id="UP001642483">
    <property type="component" value="Unassembled WGS sequence"/>
</dbReference>